<protein>
    <recommendedName>
        <fullName evidence="9">Transport permease protein</fullName>
    </recommendedName>
</protein>
<dbReference type="Proteomes" id="UP000235994">
    <property type="component" value="Unassembled WGS sequence"/>
</dbReference>
<dbReference type="InterPro" id="IPR000412">
    <property type="entry name" value="ABC_2_transport"/>
</dbReference>
<evidence type="ECO:0000256" key="5">
    <source>
        <dbReference type="ARBA" id="ARBA00022519"/>
    </source>
</evidence>
<comment type="similarity">
    <text evidence="2 9">Belongs to the ABC-2 integral membrane protein family.</text>
</comment>
<accession>A0A2N8KPH2</accession>
<feature type="transmembrane region" description="Helical" evidence="9">
    <location>
        <begin position="236"/>
        <end position="254"/>
    </location>
</feature>
<comment type="subcellular location">
    <subcellularLocation>
        <location evidence="1 9">Cell inner membrane</location>
        <topology evidence="1 9">Multi-pass membrane protein</topology>
    </subcellularLocation>
</comment>
<keyword evidence="3 9" id="KW-0813">Transport</keyword>
<keyword evidence="6 9" id="KW-0812">Transmembrane</keyword>
<dbReference type="InterPro" id="IPR013525">
    <property type="entry name" value="ABC2_TM"/>
</dbReference>
<dbReference type="GO" id="GO:0140359">
    <property type="term" value="F:ABC-type transporter activity"/>
    <property type="evidence" value="ECO:0007669"/>
    <property type="project" value="InterPro"/>
</dbReference>
<evidence type="ECO:0000256" key="6">
    <source>
        <dbReference type="ARBA" id="ARBA00022692"/>
    </source>
</evidence>
<evidence type="ECO:0000256" key="4">
    <source>
        <dbReference type="ARBA" id="ARBA00022475"/>
    </source>
</evidence>
<keyword evidence="7 9" id="KW-1133">Transmembrane helix</keyword>
<dbReference type="EMBL" id="POQS01000001">
    <property type="protein sequence ID" value="PND35352.1"/>
    <property type="molecule type" value="Genomic_DNA"/>
</dbReference>
<evidence type="ECO:0000259" key="10">
    <source>
        <dbReference type="PROSITE" id="PS51012"/>
    </source>
</evidence>
<dbReference type="PROSITE" id="PS51012">
    <property type="entry name" value="ABC_TM2"/>
    <property type="match status" value="1"/>
</dbReference>
<feature type="transmembrane region" description="Helical" evidence="9">
    <location>
        <begin position="182"/>
        <end position="200"/>
    </location>
</feature>
<comment type="caution">
    <text evidence="11">The sequence shown here is derived from an EMBL/GenBank/DDBJ whole genome shotgun (WGS) entry which is preliminary data.</text>
</comment>
<dbReference type="PIRSF" id="PIRSF006648">
    <property type="entry name" value="DrrB"/>
    <property type="match status" value="1"/>
</dbReference>
<dbReference type="AlphaFoldDB" id="A0A2N8KPH2"/>
<dbReference type="InterPro" id="IPR047817">
    <property type="entry name" value="ABC2_TM_bact-type"/>
</dbReference>
<feature type="transmembrane region" description="Helical" evidence="9">
    <location>
        <begin position="67"/>
        <end position="89"/>
    </location>
</feature>
<dbReference type="PANTHER" id="PTHR30413">
    <property type="entry name" value="INNER MEMBRANE TRANSPORT PERMEASE"/>
    <property type="match status" value="1"/>
</dbReference>
<dbReference type="GO" id="GO:0043190">
    <property type="term" value="C:ATP-binding cassette (ABC) transporter complex"/>
    <property type="evidence" value="ECO:0007669"/>
    <property type="project" value="InterPro"/>
</dbReference>
<sequence>MQAKRSPIGIIRAVLFALVLREVRGRFGINRLGAFWFVFEPLAHIIVLLAMFSLIRGVGRIGAGPDILVFLVTGIIPFLMFKNITLKGMEAINANKALFAYRQIKPIDTILARTITETALMICVYVVIMAALGFWGERDVSISRPIMFMAMVLLGISLSFGLALIFCVIGEAMPELKNFIKIAYMPLYFLSGVVMPLWAVPPTMREYLWWNPYVHIIDGIREATFEYYPHVKGVDFLYAADVALIVMFLGIMLYRARRQQLIAI</sequence>
<keyword evidence="5" id="KW-0997">Cell inner membrane</keyword>
<name>A0A2N8KPH2_9BURK</name>
<evidence type="ECO:0000256" key="1">
    <source>
        <dbReference type="ARBA" id="ARBA00004429"/>
    </source>
</evidence>
<reference evidence="11 12" key="1">
    <citation type="submission" date="2018-01" db="EMBL/GenBank/DDBJ databases">
        <title>The draft genome of an aniline degradation strain ANB-1.</title>
        <authorList>
            <person name="Zhang L."/>
            <person name="Jiang J."/>
        </authorList>
    </citation>
    <scope>NUCLEOTIDE SEQUENCE [LARGE SCALE GENOMIC DNA]</scope>
    <source>
        <strain evidence="11 12">ANB-1</strain>
    </source>
</reference>
<evidence type="ECO:0000256" key="9">
    <source>
        <dbReference type="RuleBase" id="RU361157"/>
    </source>
</evidence>
<evidence type="ECO:0000256" key="7">
    <source>
        <dbReference type="ARBA" id="ARBA00022989"/>
    </source>
</evidence>
<evidence type="ECO:0000256" key="8">
    <source>
        <dbReference type="ARBA" id="ARBA00023136"/>
    </source>
</evidence>
<evidence type="ECO:0000313" key="11">
    <source>
        <dbReference type="EMBL" id="PND35352.1"/>
    </source>
</evidence>
<evidence type="ECO:0000256" key="3">
    <source>
        <dbReference type="ARBA" id="ARBA00022448"/>
    </source>
</evidence>
<dbReference type="RefSeq" id="WP_102771292.1">
    <property type="nucleotide sequence ID" value="NZ_POQS01000001.1"/>
</dbReference>
<dbReference type="GO" id="GO:0015920">
    <property type="term" value="P:lipopolysaccharide transport"/>
    <property type="evidence" value="ECO:0007669"/>
    <property type="project" value="TreeGrafter"/>
</dbReference>
<dbReference type="PRINTS" id="PR00164">
    <property type="entry name" value="ABC2TRNSPORT"/>
</dbReference>
<feature type="transmembrane region" description="Helical" evidence="9">
    <location>
        <begin position="146"/>
        <end position="170"/>
    </location>
</feature>
<evidence type="ECO:0000313" key="12">
    <source>
        <dbReference type="Proteomes" id="UP000235994"/>
    </source>
</evidence>
<dbReference type="Pfam" id="PF01061">
    <property type="entry name" value="ABC2_membrane"/>
    <property type="match status" value="1"/>
</dbReference>
<keyword evidence="8 9" id="KW-0472">Membrane</keyword>
<feature type="transmembrane region" description="Helical" evidence="9">
    <location>
        <begin position="110"/>
        <end position="134"/>
    </location>
</feature>
<proteinExistence type="inferred from homology"/>
<feature type="domain" description="ABC transmembrane type-2" evidence="10">
    <location>
        <begin position="32"/>
        <end position="257"/>
    </location>
</feature>
<gene>
    <name evidence="11" type="ORF">C1I89_02920</name>
</gene>
<keyword evidence="4 9" id="KW-1003">Cell membrane</keyword>
<evidence type="ECO:0000256" key="2">
    <source>
        <dbReference type="ARBA" id="ARBA00007783"/>
    </source>
</evidence>
<organism evidence="11 12">
    <name type="scientific">Achromobacter pulmonis</name>
    <dbReference type="NCBI Taxonomy" id="1389932"/>
    <lineage>
        <taxon>Bacteria</taxon>
        <taxon>Pseudomonadati</taxon>
        <taxon>Pseudomonadota</taxon>
        <taxon>Betaproteobacteria</taxon>
        <taxon>Burkholderiales</taxon>
        <taxon>Alcaligenaceae</taxon>
        <taxon>Achromobacter</taxon>
    </lineage>
</organism>
<feature type="transmembrane region" description="Helical" evidence="9">
    <location>
        <begin position="35"/>
        <end position="55"/>
    </location>
</feature>
<keyword evidence="12" id="KW-1185">Reference proteome</keyword>
<dbReference type="PANTHER" id="PTHR30413:SF8">
    <property type="entry name" value="TRANSPORT PERMEASE PROTEIN"/>
    <property type="match status" value="1"/>
</dbReference>